<reference evidence="1 2" key="1">
    <citation type="submission" date="2016-10" db="EMBL/GenBank/DDBJ databases">
        <authorList>
            <person name="de Groot N.N."/>
        </authorList>
    </citation>
    <scope>NUCLEOTIDE SEQUENCE [LARGE SCALE GENOMIC DNA]</scope>
    <source>
        <strain evidence="1 2">GAS232</strain>
    </source>
</reference>
<dbReference type="RefSeq" id="WP_083346672.1">
    <property type="nucleotide sequence ID" value="NZ_LT629690.1"/>
</dbReference>
<protein>
    <submittedName>
        <fullName evidence="1">Uncharacterized protein</fullName>
    </submittedName>
</protein>
<evidence type="ECO:0000313" key="2">
    <source>
        <dbReference type="Proteomes" id="UP000182427"/>
    </source>
</evidence>
<proteinExistence type="predicted"/>
<evidence type="ECO:0000313" key="1">
    <source>
        <dbReference type="EMBL" id="SDG00920.1"/>
    </source>
</evidence>
<dbReference type="AlphaFoldDB" id="A0A1G7QTC9"/>
<gene>
    <name evidence="1" type="ORF">SAMN05444167_3964</name>
</gene>
<keyword evidence="2" id="KW-1185">Reference proteome</keyword>
<sequence>MGARRFVCAIRTFGYTVARMTQIRIETDGLTPKEAMELAQIIQGFEGVEAAQFSPIKPGSMQYRSFPMAPQAALAVWHVVVHLAEIGTAGAALGVGKAAAEHAYKKVGEAIVDKAWDAIKAKFTGKSVVDVGVKLYGPYGELIKEITGKR</sequence>
<dbReference type="Proteomes" id="UP000182427">
    <property type="component" value="Chromosome I"/>
</dbReference>
<name>A0A1G7QTC9_9BACT</name>
<organism evidence="1 2">
    <name type="scientific">Terriglobus roseus</name>
    <dbReference type="NCBI Taxonomy" id="392734"/>
    <lineage>
        <taxon>Bacteria</taxon>
        <taxon>Pseudomonadati</taxon>
        <taxon>Acidobacteriota</taxon>
        <taxon>Terriglobia</taxon>
        <taxon>Terriglobales</taxon>
        <taxon>Acidobacteriaceae</taxon>
        <taxon>Terriglobus</taxon>
    </lineage>
</organism>
<accession>A0A1G7QTC9</accession>
<dbReference type="EMBL" id="LT629690">
    <property type="protein sequence ID" value="SDG00920.1"/>
    <property type="molecule type" value="Genomic_DNA"/>
</dbReference>